<organism evidence="2 3">
    <name type="scientific">Liparis tanakae</name>
    <name type="common">Tanaka's snailfish</name>
    <dbReference type="NCBI Taxonomy" id="230148"/>
    <lineage>
        <taxon>Eukaryota</taxon>
        <taxon>Metazoa</taxon>
        <taxon>Chordata</taxon>
        <taxon>Craniata</taxon>
        <taxon>Vertebrata</taxon>
        <taxon>Euteleostomi</taxon>
        <taxon>Actinopterygii</taxon>
        <taxon>Neopterygii</taxon>
        <taxon>Teleostei</taxon>
        <taxon>Neoteleostei</taxon>
        <taxon>Acanthomorphata</taxon>
        <taxon>Eupercaria</taxon>
        <taxon>Perciformes</taxon>
        <taxon>Cottioidei</taxon>
        <taxon>Cottales</taxon>
        <taxon>Liparidae</taxon>
        <taxon>Liparis</taxon>
    </lineage>
</organism>
<proteinExistence type="predicted"/>
<dbReference type="AlphaFoldDB" id="A0A4Z2FZ49"/>
<dbReference type="EMBL" id="SRLO01000804">
    <property type="protein sequence ID" value="TNN46170.1"/>
    <property type="molecule type" value="Genomic_DNA"/>
</dbReference>
<reference evidence="2 3" key="1">
    <citation type="submission" date="2019-03" db="EMBL/GenBank/DDBJ databases">
        <title>First draft genome of Liparis tanakae, snailfish: a comprehensive survey of snailfish specific genes.</title>
        <authorList>
            <person name="Kim W."/>
            <person name="Song I."/>
            <person name="Jeong J.-H."/>
            <person name="Kim D."/>
            <person name="Kim S."/>
            <person name="Ryu S."/>
            <person name="Song J.Y."/>
            <person name="Lee S.K."/>
        </authorList>
    </citation>
    <scope>NUCLEOTIDE SEQUENCE [LARGE SCALE GENOMIC DNA]</scope>
    <source>
        <tissue evidence="2">Muscle</tissue>
    </source>
</reference>
<comment type="caution">
    <text evidence="2">The sequence shown here is derived from an EMBL/GenBank/DDBJ whole genome shotgun (WGS) entry which is preliminary data.</text>
</comment>
<name>A0A4Z2FZ49_9TELE</name>
<evidence type="ECO:0000313" key="2">
    <source>
        <dbReference type="EMBL" id="TNN46170.1"/>
    </source>
</evidence>
<feature type="region of interest" description="Disordered" evidence="1">
    <location>
        <begin position="1"/>
        <end position="23"/>
    </location>
</feature>
<evidence type="ECO:0000313" key="3">
    <source>
        <dbReference type="Proteomes" id="UP000314294"/>
    </source>
</evidence>
<accession>A0A4Z2FZ49</accession>
<gene>
    <name evidence="2" type="ORF">EYF80_043637</name>
</gene>
<keyword evidence="3" id="KW-1185">Reference proteome</keyword>
<dbReference type="Proteomes" id="UP000314294">
    <property type="component" value="Unassembled WGS sequence"/>
</dbReference>
<sequence length="153" mass="16603">MSQTHCQDAKRSVCPQGTESGSIRGRDVKLSLWEGTGSGVHTVISGDSRSGAVLRGLVQELLLDVWFAPHESGPSAEPLPSANFPRGDMTPLRPVDAEALSGKPYRPQPGLHKPIFPPFQLFLSAFRRPARSTQTSDFCQPLGVTQFHKAVNL</sequence>
<protein>
    <submittedName>
        <fullName evidence="2">Uncharacterized protein</fullName>
    </submittedName>
</protein>
<evidence type="ECO:0000256" key="1">
    <source>
        <dbReference type="SAM" id="MobiDB-lite"/>
    </source>
</evidence>